<accession>A0AAD6QDE2</accession>
<gene>
    <name evidence="1" type="ORF">NC653_021081</name>
</gene>
<dbReference type="EMBL" id="JAQIZT010000008">
    <property type="protein sequence ID" value="KAJ6988044.1"/>
    <property type="molecule type" value="Genomic_DNA"/>
</dbReference>
<proteinExistence type="predicted"/>
<protein>
    <submittedName>
        <fullName evidence="1">Uncharacterized protein</fullName>
    </submittedName>
</protein>
<organism evidence="1 2">
    <name type="scientific">Populus alba x Populus x berolinensis</name>
    <dbReference type="NCBI Taxonomy" id="444605"/>
    <lineage>
        <taxon>Eukaryota</taxon>
        <taxon>Viridiplantae</taxon>
        <taxon>Streptophyta</taxon>
        <taxon>Embryophyta</taxon>
        <taxon>Tracheophyta</taxon>
        <taxon>Spermatophyta</taxon>
        <taxon>Magnoliopsida</taxon>
        <taxon>eudicotyledons</taxon>
        <taxon>Gunneridae</taxon>
        <taxon>Pentapetalae</taxon>
        <taxon>rosids</taxon>
        <taxon>fabids</taxon>
        <taxon>Malpighiales</taxon>
        <taxon>Salicaceae</taxon>
        <taxon>Saliceae</taxon>
        <taxon>Populus</taxon>
    </lineage>
</organism>
<comment type="caution">
    <text evidence="1">The sequence shown here is derived from an EMBL/GenBank/DDBJ whole genome shotgun (WGS) entry which is preliminary data.</text>
</comment>
<dbReference type="AlphaFoldDB" id="A0AAD6QDE2"/>
<sequence>MRIPFIGKKAKNMVILTPASRLFDTRSSPVPAHLRCPVHKEACVHWSS</sequence>
<name>A0AAD6QDE2_9ROSI</name>
<reference evidence="1" key="1">
    <citation type="journal article" date="2023" name="Mol. Ecol. Resour.">
        <title>Chromosome-level genome assembly of a triploid poplar Populus alba 'Berolinensis'.</title>
        <authorList>
            <person name="Chen S."/>
            <person name="Yu Y."/>
            <person name="Wang X."/>
            <person name="Wang S."/>
            <person name="Zhang T."/>
            <person name="Zhou Y."/>
            <person name="He R."/>
            <person name="Meng N."/>
            <person name="Wang Y."/>
            <person name="Liu W."/>
            <person name="Liu Z."/>
            <person name="Liu J."/>
            <person name="Guo Q."/>
            <person name="Huang H."/>
            <person name="Sederoff R.R."/>
            <person name="Wang G."/>
            <person name="Qu G."/>
            <person name="Chen S."/>
        </authorList>
    </citation>
    <scope>NUCLEOTIDE SEQUENCE</scope>
    <source>
        <strain evidence="1">SC-2020</strain>
    </source>
</reference>
<evidence type="ECO:0000313" key="2">
    <source>
        <dbReference type="Proteomes" id="UP001164929"/>
    </source>
</evidence>
<evidence type="ECO:0000313" key="1">
    <source>
        <dbReference type="EMBL" id="KAJ6988044.1"/>
    </source>
</evidence>
<dbReference type="Proteomes" id="UP001164929">
    <property type="component" value="Chromosome 8"/>
</dbReference>
<keyword evidence="2" id="KW-1185">Reference proteome</keyword>